<proteinExistence type="predicted"/>
<keyword evidence="3" id="KW-1133">Transmembrane helix</keyword>
<dbReference type="InterPro" id="IPR036388">
    <property type="entry name" value="WH-like_DNA-bd_sf"/>
</dbReference>
<dbReference type="SUPFAM" id="SSF48452">
    <property type="entry name" value="TPR-like"/>
    <property type="match status" value="1"/>
</dbReference>
<keyword evidence="5" id="KW-1185">Reference proteome</keyword>
<dbReference type="SMART" id="SM00028">
    <property type="entry name" value="TPR"/>
    <property type="match status" value="3"/>
</dbReference>
<dbReference type="Gene3D" id="1.10.10.10">
    <property type="entry name" value="Winged helix-like DNA-binding domain superfamily/Winged helix DNA-binding domain"/>
    <property type="match status" value="1"/>
</dbReference>
<organism evidence="4 5">
    <name type="scientific">Moheibacter sediminis</name>
    <dbReference type="NCBI Taxonomy" id="1434700"/>
    <lineage>
        <taxon>Bacteria</taxon>
        <taxon>Pseudomonadati</taxon>
        <taxon>Bacteroidota</taxon>
        <taxon>Flavobacteriia</taxon>
        <taxon>Flavobacteriales</taxon>
        <taxon>Weeksellaceae</taxon>
        <taxon>Moheibacter</taxon>
    </lineage>
</organism>
<dbReference type="STRING" id="1434700.SAMN06296427_101251"/>
<evidence type="ECO:0000256" key="3">
    <source>
        <dbReference type="SAM" id="Phobius"/>
    </source>
</evidence>
<keyword evidence="3" id="KW-0472">Membrane</keyword>
<keyword evidence="1" id="KW-0802">TPR repeat</keyword>
<dbReference type="InterPro" id="IPR011990">
    <property type="entry name" value="TPR-like_helical_dom_sf"/>
</dbReference>
<dbReference type="AlphaFoldDB" id="A0A1W1YDA1"/>
<feature type="repeat" description="TPR" evidence="1">
    <location>
        <begin position="209"/>
        <end position="242"/>
    </location>
</feature>
<protein>
    <submittedName>
        <fullName evidence="4">Uncharacterized protein</fullName>
    </submittedName>
</protein>
<evidence type="ECO:0000313" key="4">
    <source>
        <dbReference type="EMBL" id="SMC33791.1"/>
    </source>
</evidence>
<dbReference type="InterPro" id="IPR016032">
    <property type="entry name" value="Sig_transdc_resp-reg_C-effctor"/>
</dbReference>
<dbReference type="GO" id="GO:0003677">
    <property type="term" value="F:DNA binding"/>
    <property type="evidence" value="ECO:0007669"/>
    <property type="project" value="InterPro"/>
</dbReference>
<accession>A0A1W1YDA1</accession>
<keyword evidence="3" id="KW-0812">Transmembrane</keyword>
<feature type="coiled-coil region" evidence="2">
    <location>
        <begin position="440"/>
        <end position="495"/>
    </location>
</feature>
<feature type="transmembrane region" description="Helical" evidence="3">
    <location>
        <begin position="401"/>
        <end position="423"/>
    </location>
</feature>
<dbReference type="PROSITE" id="PS50005">
    <property type="entry name" value="TPR"/>
    <property type="match status" value="1"/>
</dbReference>
<dbReference type="RefSeq" id="WP_084015474.1">
    <property type="nucleotide sequence ID" value="NZ_FWXS01000001.1"/>
</dbReference>
<dbReference type="Gene3D" id="1.25.40.10">
    <property type="entry name" value="Tetratricopeptide repeat domain"/>
    <property type="match status" value="1"/>
</dbReference>
<evidence type="ECO:0000256" key="2">
    <source>
        <dbReference type="SAM" id="Coils"/>
    </source>
</evidence>
<dbReference type="GO" id="GO:0006355">
    <property type="term" value="P:regulation of DNA-templated transcription"/>
    <property type="evidence" value="ECO:0007669"/>
    <property type="project" value="InterPro"/>
</dbReference>
<dbReference type="SUPFAM" id="SSF46894">
    <property type="entry name" value="C-terminal effector domain of the bipartite response regulators"/>
    <property type="match status" value="1"/>
</dbReference>
<evidence type="ECO:0000256" key="1">
    <source>
        <dbReference type="PROSITE-ProRule" id="PRU00339"/>
    </source>
</evidence>
<keyword evidence="2" id="KW-0175">Coiled coil</keyword>
<dbReference type="InterPro" id="IPR019734">
    <property type="entry name" value="TPR_rpt"/>
</dbReference>
<gene>
    <name evidence="4" type="ORF">SAMN06296427_101251</name>
</gene>
<dbReference type="Proteomes" id="UP000192393">
    <property type="component" value="Unassembled WGS sequence"/>
</dbReference>
<reference evidence="4 5" key="1">
    <citation type="submission" date="2017-04" db="EMBL/GenBank/DDBJ databases">
        <authorList>
            <person name="Afonso C.L."/>
            <person name="Miller P.J."/>
            <person name="Scott M.A."/>
            <person name="Spackman E."/>
            <person name="Goraichik I."/>
            <person name="Dimitrov K.M."/>
            <person name="Suarez D.L."/>
            <person name="Swayne D.E."/>
        </authorList>
    </citation>
    <scope>NUCLEOTIDE SEQUENCE [LARGE SCALE GENOMIC DNA]</scope>
    <source>
        <strain evidence="4 5">CGMCC 1.12708</strain>
    </source>
</reference>
<evidence type="ECO:0000313" key="5">
    <source>
        <dbReference type="Proteomes" id="UP000192393"/>
    </source>
</evidence>
<dbReference type="EMBL" id="FWXS01000001">
    <property type="protein sequence ID" value="SMC33791.1"/>
    <property type="molecule type" value="Genomic_DNA"/>
</dbReference>
<sequence length="585" mass="69021">MSQVVFVKTKLLKPIFFLIFLNFICLKAFGQNEDYESIVGKSYGDRHMFLFHNFHTQYKIEVDSAAYFKKVKKLSEVARKANDKELELEAEFLKYIFLSSRNYSKYLPEMNSLLKKVDSEQATQLQARVRQAIGFHYLYEKNNYGEAYIYLNESYPYLQQLSAKELPDKQELLYNIGYINYMIGYDAKALKFLEEAQRLDNNYYSTLECNIINTQGLIYEQSEHFDQAIKSFNQLLKVSSDNKKDIWVRVAKNNIANVLITQKKYDQALTFLNGNPQLNANDSEEIGIVIARKLMLLGKVYNAQEKWIQLSEVTPELEELLKKYNIPLKIRKEIYRLLAVDKQKKENFREAYFYKDSALILATDYFKIKNDQGLKQTLEKERIQELLKEQLKTEHQQRVTLITRVSLIVILLLIITLSIVLFIRQKEKFKKKRLEVEFELSESKAKLADLLGELKSKDREVQAYEDELEQLYQNIDKDEIQINETQKTLEALLSKPIMTENKWLVFKRSFDRVNPGYFEKLQQEIPNISPAEIRFMYLRKLNLTPKEIAYVLGISQGSIRQYKHRIRTKINADSQDKLDKFLDSI</sequence>
<name>A0A1W1YDA1_9FLAO</name>
<dbReference type="OrthoDB" id="1413523at2"/>